<gene>
    <name evidence="7" type="ORF">FB474_1608</name>
</gene>
<evidence type="ECO:0000313" key="7">
    <source>
        <dbReference type="EMBL" id="TQL60225.1"/>
    </source>
</evidence>
<dbReference type="GO" id="GO:0016020">
    <property type="term" value="C:membrane"/>
    <property type="evidence" value="ECO:0007669"/>
    <property type="project" value="UniProtKB-SubCell"/>
</dbReference>
<dbReference type="InterPro" id="IPR038330">
    <property type="entry name" value="TspO/MBR-related_sf"/>
</dbReference>
<evidence type="ECO:0000313" key="8">
    <source>
        <dbReference type="Proteomes" id="UP000319514"/>
    </source>
</evidence>
<keyword evidence="8" id="KW-1185">Reference proteome</keyword>
<dbReference type="Proteomes" id="UP000319514">
    <property type="component" value="Unassembled WGS sequence"/>
</dbReference>
<dbReference type="FunFam" id="1.20.1260.100:FF:000001">
    <property type="entry name" value="translocator protein 2"/>
    <property type="match status" value="1"/>
</dbReference>
<evidence type="ECO:0000256" key="2">
    <source>
        <dbReference type="ARBA" id="ARBA00007524"/>
    </source>
</evidence>
<feature type="transmembrane region" description="Helical" evidence="6">
    <location>
        <begin position="44"/>
        <end position="64"/>
    </location>
</feature>
<name>A0A542ZIR6_9MICO</name>
<dbReference type="GO" id="GO:0033013">
    <property type="term" value="P:tetrapyrrole metabolic process"/>
    <property type="evidence" value="ECO:0007669"/>
    <property type="project" value="UniProtKB-ARBA"/>
</dbReference>
<feature type="transmembrane region" description="Helical" evidence="6">
    <location>
        <begin position="76"/>
        <end position="95"/>
    </location>
</feature>
<comment type="caution">
    <text evidence="7">The sequence shown here is derived from an EMBL/GenBank/DDBJ whole genome shotgun (WGS) entry which is preliminary data.</text>
</comment>
<keyword evidence="4 6" id="KW-1133">Transmembrane helix</keyword>
<dbReference type="Gene3D" id="1.20.1260.100">
    <property type="entry name" value="TspO/MBR protein"/>
    <property type="match status" value="1"/>
</dbReference>
<evidence type="ECO:0000256" key="5">
    <source>
        <dbReference type="ARBA" id="ARBA00023136"/>
    </source>
</evidence>
<evidence type="ECO:0000256" key="1">
    <source>
        <dbReference type="ARBA" id="ARBA00004141"/>
    </source>
</evidence>
<accession>A0A542ZIR6</accession>
<proteinExistence type="inferred from homology"/>
<evidence type="ECO:0000256" key="3">
    <source>
        <dbReference type="ARBA" id="ARBA00022692"/>
    </source>
</evidence>
<dbReference type="OrthoDB" id="9795496at2"/>
<protein>
    <submittedName>
        <fullName evidence="7">TspO/MBR related protein</fullName>
    </submittedName>
</protein>
<keyword evidence="5 6" id="KW-0472">Membrane</keyword>
<comment type="subcellular location">
    <subcellularLocation>
        <location evidence="1">Membrane</location>
        <topology evidence="1">Multi-pass membrane protein</topology>
    </subcellularLocation>
</comment>
<dbReference type="PANTHER" id="PTHR10057">
    <property type="entry name" value="PERIPHERAL-TYPE BENZODIAZEPINE RECEPTOR"/>
    <property type="match status" value="1"/>
</dbReference>
<dbReference type="EMBL" id="VFOQ01000001">
    <property type="protein sequence ID" value="TQL60225.1"/>
    <property type="molecule type" value="Genomic_DNA"/>
</dbReference>
<organism evidence="7 8">
    <name type="scientific">Oryzihumus leptocrescens</name>
    <dbReference type="NCBI Taxonomy" id="297536"/>
    <lineage>
        <taxon>Bacteria</taxon>
        <taxon>Bacillati</taxon>
        <taxon>Actinomycetota</taxon>
        <taxon>Actinomycetes</taxon>
        <taxon>Micrococcales</taxon>
        <taxon>Intrasporangiaceae</taxon>
        <taxon>Oryzihumus</taxon>
    </lineage>
</organism>
<comment type="similarity">
    <text evidence="2">Belongs to the TspO/BZRP family.</text>
</comment>
<feature type="transmembrane region" description="Helical" evidence="6">
    <location>
        <begin position="130"/>
        <end position="150"/>
    </location>
</feature>
<evidence type="ECO:0000256" key="4">
    <source>
        <dbReference type="ARBA" id="ARBA00022989"/>
    </source>
</evidence>
<dbReference type="PANTHER" id="PTHR10057:SF0">
    <property type="entry name" value="TRANSLOCATOR PROTEIN"/>
    <property type="match status" value="1"/>
</dbReference>
<dbReference type="RefSeq" id="WP_141788148.1">
    <property type="nucleotide sequence ID" value="NZ_BAAAKX010000021.1"/>
</dbReference>
<dbReference type="InterPro" id="IPR004307">
    <property type="entry name" value="TspO_MBR"/>
</dbReference>
<dbReference type="AlphaFoldDB" id="A0A542ZIR6"/>
<sequence length="154" mass="16654">MRRTLLVTSLASAATALVGSLGTDPGSGWYRSLEKPPWQPPPVAFPLVWTPLYGLIAWGTARMIDAEPDPATRRRLAALVAADLAANAGWCWVFFKGRSPRQGLAAIAILDGLNLALVDQARRRDARAAGALAPYAAWSFFATALNAAIWRRNR</sequence>
<reference evidence="7 8" key="1">
    <citation type="submission" date="2019-06" db="EMBL/GenBank/DDBJ databases">
        <title>Sequencing the genomes of 1000 actinobacteria strains.</title>
        <authorList>
            <person name="Klenk H.-P."/>
        </authorList>
    </citation>
    <scope>NUCLEOTIDE SEQUENCE [LARGE SCALE GENOMIC DNA]</scope>
    <source>
        <strain evidence="7 8">DSM 18082</strain>
    </source>
</reference>
<keyword evidence="3 6" id="KW-0812">Transmembrane</keyword>
<dbReference type="Pfam" id="PF03073">
    <property type="entry name" value="TspO_MBR"/>
    <property type="match status" value="1"/>
</dbReference>
<dbReference type="CDD" id="cd15904">
    <property type="entry name" value="TSPO_MBR"/>
    <property type="match status" value="1"/>
</dbReference>
<evidence type="ECO:0000256" key="6">
    <source>
        <dbReference type="SAM" id="Phobius"/>
    </source>
</evidence>
<dbReference type="PIRSF" id="PIRSF005859">
    <property type="entry name" value="PBR"/>
    <property type="match status" value="1"/>
</dbReference>